<protein>
    <recommendedName>
        <fullName evidence="3">Transposase IS701-like DDE domain-containing protein</fullName>
    </recommendedName>
</protein>
<organism evidence="1 2">
    <name type="scientific">Corynebacterium pseudokroppenstedtii</name>
    <dbReference type="NCBI Taxonomy" id="2804917"/>
    <lineage>
        <taxon>Bacteria</taxon>
        <taxon>Bacillati</taxon>
        <taxon>Actinomycetota</taxon>
        <taxon>Actinomycetes</taxon>
        <taxon>Mycobacteriales</taxon>
        <taxon>Corynebacteriaceae</taxon>
        <taxon>Corynebacterium</taxon>
    </lineage>
</organism>
<dbReference type="PROSITE" id="PS51257">
    <property type="entry name" value="PROKAR_LIPOPROTEIN"/>
    <property type="match status" value="1"/>
</dbReference>
<dbReference type="RefSeq" id="WP_204087421.1">
    <property type="nucleotide sequence ID" value="NZ_CP137757.1"/>
</dbReference>
<dbReference type="EMBL" id="CP137757">
    <property type="protein sequence ID" value="WPF24530.1"/>
    <property type="molecule type" value="Genomic_DNA"/>
</dbReference>
<reference evidence="1 2" key="1">
    <citation type="submission" date="2023-10" db="EMBL/GenBank/DDBJ databases">
        <title>complete genome sequence of Corynebacterium pseudokroppenstedtii P15-C1.</title>
        <authorList>
            <person name="Bruggemann H."/>
            <person name="Poehlein A."/>
        </authorList>
    </citation>
    <scope>NUCLEOTIDE SEQUENCE [LARGE SCALE GENOMIC DNA]</scope>
    <source>
        <strain evidence="1 2">P15_C1</strain>
    </source>
</reference>
<gene>
    <name evidence="1" type="ORF">Q0N40_08310</name>
</gene>
<sequence length="131" mass="14139">MRAHWLTHPEWVAASMSALAMYGCRYFVDEADTFVVRAERRRARTPLQVSSIGLDVSAGIDSASIETVLIDDITPGLRLLTPKLTLVTAVASAFRGGCVVADSAYSWVAFGAREGGSSCRRCRGFLDVDPA</sequence>
<evidence type="ECO:0000313" key="1">
    <source>
        <dbReference type="EMBL" id="WPF24530.1"/>
    </source>
</evidence>
<name>A0AAU0PYW0_9CORY</name>
<evidence type="ECO:0000313" key="2">
    <source>
        <dbReference type="Proteomes" id="UP001174314"/>
    </source>
</evidence>
<accession>A0AAU0PYW0</accession>
<evidence type="ECO:0008006" key="3">
    <source>
        <dbReference type="Google" id="ProtNLM"/>
    </source>
</evidence>
<dbReference type="KEGG" id="cpsk:Q0N40_08310"/>
<dbReference type="Proteomes" id="UP001174314">
    <property type="component" value="Chromosome"/>
</dbReference>
<keyword evidence="2" id="KW-1185">Reference proteome</keyword>
<proteinExistence type="predicted"/>
<dbReference type="AlphaFoldDB" id="A0AAU0PYW0"/>